<evidence type="ECO:0000256" key="3">
    <source>
        <dbReference type="ARBA" id="ARBA00022577"/>
    </source>
</evidence>
<comment type="similarity">
    <text evidence="1">Belongs to the DEFL family.</text>
</comment>
<keyword evidence="6" id="KW-0732">Signal</keyword>
<dbReference type="GO" id="GO:0050832">
    <property type="term" value="P:defense response to fungus"/>
    <property type="evidence" value="ECO:0007669"/>
    <property type="project" value="UniProtKB-KW"/>
</dbReference>
<evidence type="ECO:0000313" key="8">
    <source>
        <dbReference type="Proteomes" id="UP000032141"/>
    </source>
</evidence>
<name>A0A0D3CW50_BRAOL</name>
<keyword evidence="8" id="KW-1185">Reference proteome</keyword>
<dbReference type="Gramene" id="Bo6g082160.1">
    <property type="protein sequence ID" value="Bo6g082160.1"/>
    <property type="gene ID" value="Bo6g082160"/>
</dbReference>
<evidence type="ECO:0000256" key="2">
    <source>
        <dbReference type="ARBA" id="ARBA00022529"/>
    </source>
</evidence>
<sequence>MSAQKIQLASLILAFVLLFAQSTATCHYRFPPSGRPCTKNADCKNVCTQPEEDRTFLLCLTGIPLLGRCCCLAP</sequence>
<dbReference type="HOGENOM" id="CLU_198543_0_0_1"/>
<evidence type="ECO:0000256" key="4">
    <source>
        <dbReference type="ARBA" id="ARBA00022821"/>
    </source>
</evidence>
<dbReference type="EnsemblPlants" id="Bo6g082160.1">
    <property type="protein sequence ID" value="Bo6g082160.1"/>
    <property type="gene ID" value="Bo6g082160"/>
</dbReference>
<protein>
    <recommendedName>
        <fullName evidence="9">Knottin scorpion toxin-like domain-containing protein</fullName>
    </recommendedName>
</protein>
<keyword evidence="3" id="KW-0295">Fungicide</keyword>
<evidence type="ECO:0000313" key="7">
    <source>
        <dbReference type="EnsemblPlants" id="Bo6g082160.1"/>
    </source>
</evidence>
<keyword evidence="4" id="KW-0611">Plant defense</keyword>
<dbReference type="Pfam" id="PF25052">
    <property type="entry name" value="AtDEF-like"/>
    <property type="match status" value="1"/>
</dbReference>
<feature type="chain" id="PRO_5002259052" description="Knottin scorpion toxin-like domain-containing protein" evidence="6">
    <location>
        <begin position="25"/>
        <end position="74"/>
    </location>
</feature>
<dbReference type="GO" id="GO:0031640">
    <property type="term" value="P:killing of cells of another organism"/>
    <property type="evidence" value="ECO:0007669"/>
    <property type="project" value="UniProtKB-KW"/>
</dbReference>
<feature type="signal peptide" evidence="6">
    <location>
        <begin position="1"/>
        <end position="24"/>
    </location>
</feature>
<accession>A0A0D3CW50</accession>
<reference evidence="7" key="2">
    <citation type="submission" date="2015-03" db="UniProtKB">
        <authorList>
            <consortium name="EnsemblPlants"/>
        </authorList>
    </citation>
    <scope>IDENTIFICATION</scope>
</reference>
<proteinExistence type="inferred from homology"/>
<dbReference type="AlphaFoldDB" id="A0A0D3CW50"/>
<keyword evidence="2" id="KW-0929">Antimicrobial</keyword>
<evidence type="ECO:0000256" key="6">
    <source>
        <dbReference type="SAM" id="SignalP"/>
    </source>
</evidence>
<dbReference type="Proteomes" id="UP000032141">
    <property type="component" value="Chromosome C6"/>
</dbReference>
<evidence type="ECO:0008006" key="9">
    <source>
        <dbReference type="Google" id="ProtNLM"/>
    </source>
</evidence>
<dbReference type="InterPro" id="IPR010851">
    <property type="entry name" value="DEFL"/>
</dbReference>
<dbReference type="OMA" id="ETDNDCK"/>
<reference evidence="7 8" key="1">
    <citation type="journal article" date="2014" name="Genome Biol.">
        <title>Transcriptome and methylome profiling reveals relics of genome dominance in the mesopolyploid Brassica oleracea.</title>
        <authorList>
            <person name="Parkin I.A."/>
            <person name="Koh C."/>
            <person name="Tang H."/>
            <person name="Robinson S.J."/>
            <person name="Kagale S."/>
            <person name="Clarke W.E."/>
            <person name="Town C.D."/>
            <person name="Nixon J."/>
            <person name="Krishnakumar V."/>
            <person name="Bidwell S.L."/>
            <person name="Denoeud F."/>
            <person name="Belcram H."/>
            <person name="Links M.G."/>
            <person name="Just J."/>
            <person name="Clarke C."/>
            <person name="Bender T."/>
            <person name="Huebert T."/>
            <person name="Mason A.S."/>
            <person name="Pires J.C."/>
            <person name="Barker G."/>
            <person name="Moore J."/>
            <person name="Walley P.G."/>
            <person name="Manoli S."/>
            <person name="Batley J."/>
            <person name="Edwards D."/>
            <person name="Nelson M.N."/>
            <person name="Wang X."/>
            <person name="Paterson A.H."/>
            <person name="King G."/>
            <person name="Bancroft I."/>
            <person name="Chalhoub B."/>
            <person name="Sharpe A.G."/>
        </authorList>
    </citation>
    <scope>NUCLEOTIDE SEQUENCE</scope>
    <source>
        <strain evidence="7 8">cv. TO1000</strain>
    </source>
</reference>
<evidence type="ECO:0000256" key="5">
    <source>
        <dbReference type="ARBA" id="ARBA00023157"/>
    </source>
</evidence>
<evidence type="ECO:0000256" key="1">
    <source>
        <dbReference type="ARBA" id="ARBA00006722"/>
    </source>
</evidence>
<keyword evidence="5" id="KW-1015">Disulfide bond</keyword>
<organism evidence="7 8">
    <name type="scientific">Brassica oleracea var. oleracea</name>
    <dbReference type="NCBI Taxonomy" id="109376"/>
    <lineage>
        <taxon>Eukaryota</taxon>
        <taxon>Viridiplantae</taxon>
        <taxon>Streptophyta</taxon>
        <taxon>Embryophyta</taxon>
        <taxon>Tracheophyta</taxon>
        <taxon>Spermatophyta</taxon>
        <taxon>Magnoliopsida</taxon>
        <taxon>eudicotyledons</taxon>
        <taxon>Gunneridae</taxon>
        <taxon>Pentapetalae</taxon>
        <taxon>rosids</taxon>
        <taxon>malvids</taxon>
        <taxon>Brassicales</taxon>
        <taxon>Brassicaceae</taxon>
        <taxon>Brassiceae</taxon>
        <taxon>Brassica</taxon>
    </lineage>
</organism>